<dbReference type="PANTHER" id="PTHR12801:SF45">
    <property type="entry name" value="RNA EXONUCLEASE 4"/>
    <property type="match status" value="1"/>
</dbReference>
<dbReference type="InterPro" id="IPR036397">
    <property type="entry name" value="RNaseH_sf"/>
</dbReference>
<organism evidence="12 13">
    <name type="scientific">Exophiala aquamarina CBS 119918</name>
    <dbReference type="NCBI Taxonomy" id="1182545"/>
    <lineage>
        <taxon>Eukaryota</taxon>
        <taxon>Fungi</taxon>
        <taxon>Dikarya</taxon>
        <taxon>Ascomycota</taxon>
        <taxon>Pezizomycotina</taxon>
        <taxon>Eurotiomycetes</taxon>
        <taxon>Chaetothyriomycetidae</taxon>
        <taxon>Chaetothyriales</taxon>
        <taxon>Herpotrichiellaceae</taxon>
        <taxon>Exophiala</taxon>
    </lineage>
</organism>
<dbReference type="GO" id="GO:0000027">
    <property type="term" value="P:ribosomal large subunit assembly"/>
    <property type="evidence" value="ECO:0007669"/>
    <property type="project" value="TreeGrafter"/>
</dbReference>
<keyword evidence="7" id="KW-0269">Exonuclease</keyword>
<reference evidence="12 13" key="1">
    <citation type="submission" date="2013-03" db="EMBL/GenBank/DDBJ databases">
        <title>The Genome Sequence of Exophiala aquamarina CBS 119918.</title>
        <authorList>
            <consortium name="The Broad Institute Genomics Platform"/>
            <person name="Cuomo C."/>
            <person name="de Hoog S."/>
            <person name="Gorbushina A."/>
            <person name="Walker B."/>
            <person name="Young S.K."/>
            <person name="Zeng Q."/>
            <person name="Gargeya S."/>
            <person name="Fitzgerald M."/>
            <person name="Haas B."/>
            <person name="Abouelleil A."/>
            <person name="Allen A.W."/>
            <person name="Alvarado L."/>
            <person name="Arachchi H.M."/>
            <person name="Berlin A.M."/>
            <person name="Chapman S.B."/>
            <person name="Gainer-Dewar J."/>
            <person name="Goldberg J."/>
            <person name="Griggs A."/>
            <person name="Gujja S."/>
            <person name="Hansen M."/>
            <person name="Howarth C."/>
            <person name="Imamovic A."/>
            <person name="Ireland A."/>
            <person name="Larimer J."/>
            <person name="McCowan C."/>
            <person name="Murphy C."/>
            <person name="Pearson M."/>
            <person name="Poon T.W."/>
            <person name="Priest M."/>
            <person name="Roberts A."/>
            <person name="Saif S."/>
            <person name="Shea T."/>
            <person name="Sisk P."/>
            <person name="Sykes S."/>
            <person name="Wortman J."/>
            <person name="Nusbaum C."/>
            <person name="Birren B."/>
        </authorList>
    </citation>
    <scope>NUCLEOTIDE SEQUENCE [LARGE SCALE GENOMIC DNA]</scope>
    <source>
        <strain evidence="12 13">CBS 119918</strain>
    </source>
</reference>
<proteinExistence type="inferred from homology"/>
<evidence type="ECO:0000256" key="6">
    <source>
        <dbReference type="ARBA" id="ARBA00022801"/>
    </source>
</evidence>
<dbReference type="AlphaFoldDB" id="A0A072NVG5"/>
<dbReference type="GO" id="GO:0003676">
    <property type="term" value="F:nucleic acid binding"/>
    <property type="evidence" value="ECO:0007669"/>
    <property type="project" value="InterPro"/>
</dbReference>
<comment type="function">
    <text evidence="9">Exoribonuclease involved in ribosome biosynthesis. Involved in the processing of ITS1, the internal transcribed spacer localized between the 18S and 5.8S rRNAs.</text>
</comment>
<evidence type="ECO:0000256" key="5">
    <source>
        <dbReference type="ARBA" id="ARBA00022722"/>
    </source>
</evidence>
<evidence type="ECO:0000256" key="8">
    <source>
        <dbReference type="ARBA" id="ARBA00023242"/>
    </source>
</evidence>
<dbReference type="SMART" id="SM00479">
    <property type="entry name" value="EXOIII"/>
    <property type="match status" value="1"/>
</dbReference>
<evidence type="ECO:0000313" key="12">
    <source>
        <dbReference type="EMBL" id="KEF51606.1"/>
    </source>
</evidence>
<feature type="compositionally biased region" description="Polar residues" evidence="10">
    <location>
        <begin position="286"/>
        <end position="298"/>
    </location>
</feature>
<comment type="subcellular location">
    <subcellularLocation>
        <location evidence="1">Nucleus</location>
    </subcellularLocation>
</comment>
<dbReference type="GO" id="GO:0005634">
    <property type="term" value="C:nucleus"/>
    <property type="evidence" value="ECO:0007669"/>
    <property type="project" value="UniProtKB-SubCell"/>
</dbReference>
<feature type="compositionally biased region" description="Basic residues" evidence="10">
    <location>
        <begin position="301"/>
        <end position="310"/>
    </location>
</feature>
<dbReference type="Proteomes" id="UP000027920">
    <property type="component" value="Unassembled WGS sequence"/>
</dbReference>
<feature type="region of interest" description="Disordered" evidence="10">
    <location>
        <begin position="275"/>
        <end position="310"/>
    </location>
</feature>
<gene>
    <name evidence="12" type="ORF">A1O9_12241</name>
</gene>
<evidence type="ECO:0000256" key="4">
    <source>
        <dbReference type="ARBA" id="ARBA00022552"/>
    </source>
</evidence>
<accession>A0A072NVG5</accession>
<feature type="domain" description="Exonuclease" evidence="11">
    <location>
        <begin position="113"/>
        <end position="275"/>
    </location>
</feature>
<dbReference type="CDD" id="cd06144">
    <property type="entry name" value="REX4_like"/>
    <property type="match status" value="1"/>
</dbReference>
<dbReference type="VEuPathDB" id="FungiDB:A1O9_12241"/>
<dbReference type="GO" id="GO:0006364">
    <property type="term" value="P:rRNA processing"/>
    <property type="evidence" value="ECO:0007669"/>
    <property type="project" value="UniProtKB-KW"/>
</dbReference>
<keyword evidence="6" id="KW-0378">Hydrolase</keyword>
<dbReference type="Gene3D" id="3.30.420.10">
    <property type="entry name" value="Ribonuclease H-like superfamily/Ribonuclease H"/>
    <property type="match status" value="1"/>
</dbReference>
<dbReference type="InterPro" id="IPR037431">
    <property type="entry name" value="REX4_DEDDh_dom"/>
</dbReference>
<name>A0A072NVG5_9EURO</name>
<evidence type="ECO:0000256" key="9">
    <source>
        <dbReference type="ARBA" id="ARBA00025599"/>
    </source>
</evidence>
<dbReference type="Pfam" id="PF00929">
    <property type="entry name" value="RNase_T"/>
    <property type="match status" value="1"/>
</dbReference>
<keyword evidence="4" id="KW-0698">rRNA processing</keyword>
<evidence type="ECO:0000259" key="11">
    <source>
        <dbReference type="SMART" id="SM00479"/>
    </source>
</evidence>
<feature type="region of interest" description="Disordered" evidence="10">
    <location>
        <begin position="1"/>
        <end position="76"/>
    </location>
</feature>
<keyword evidence="5" id="KW-0540">Nuclease</keyword>
<dbReference type="STRING" id="1182545.A0A072NVG5"/>
<dbReference type="GeneID" id="25287135"/>
<dbReference type="OrthoDB" id="8191639at2759"/>
<keyword evidence="8" id="KW-0539">Nucleus</keyword>
<keyword evidence="13" id="KW-1185">Reference proteome</keyword>
<evidence type="ECO:0000256" key="7">
    <source>
        <dbReference type="ARBA" id="ARBA00022839"/>
    </source>
</evidence>
<dbReference type="InterPro" id="IPR012337">
    <property type="entry name" value="RNaseH-like_sf"/>
</dbReference>
<sequence length="310" mass="34274">MEAGALSANWKKLQTTLKPTNPAKPSSQAVPSHGVKRKRAPLQLESRRQSPRQTQIPRKRPRMENSMVPNGASKSPATLQDLEASENAPPLRPVPAAADLVNAGLSPTVEVGRYVAIDCEMVGVGPNPDRESALARVSLVNYNGEQVYDSYVLPKESVTDWRTHVSGIAPHHMKVARSLEEVLADISRLVKDRVLIGHAIRNDLEALMLVHPKKDIRDTARHAPYRKLAGGSSPRLKILASELLGFEIQDGAHSSVEDARACILLFRRDKAAFEREHAKKWPSRAPTKSTEAEGTSLTEKARKKKKRKKR</sequence>
<comment type="caution">
    <text evidence="12">The sequence shown here is derived from an EMBL/GenBank/DDBJ whole genome shotgun (WGS) entry which is preliminary data.</text>
</comment>
<dbReference type="HOGENOM" id="CLU_022453_2_1_1"/>
<evidence type="ECO:0000256" key="3">
    <source>
        <dbReference type="ARBA" id="ARBA00016937"/>
    </source>
</evidence>
<dbReference type="GO" id="GO:0008408">
    <property type="term" value="F:3'-5' exonuclease activity"/>
    <property type="evidence" value="ECO:0007669"/>
    <property type="project" value="InterPro"/>
</dbReference>
<feature type="compositionally biased region" description="Polar residues" evidence="10">
    <location>
        <begin position="12"/>
        <end position="30"/>
    </location>
</feature>
<dbReference type="SUPFAM" id="SSF53098">
    <property type="entry name" value="Ribonuclease H-like"/>
    <property type="match status" value="1"/>
</dbReference>
<dbReference type="InterPro" id="IPR047021">
    <property type="entry name" value="REXO1/3/4-like"/>
</dbReference>
<evidence type="ECO:0000256" key="10">
    <source>
        <dbReference type="SAM" id="MobiDB-lite"/>
    </source>
</evidence>
<dbReference type="FunFam" id="3.30.420.10:FF:000007">
    <property type="entry name" value="Interferon-stimulated exonuclease gene 20"/>
    <property type="match status" value="1"/>
</dbReference>
<dbReference type="InterPro" id="IPR013520">
    <property type="entry name" value="Ribonucl_H"/>
</dbReference>
<evidence type="ECO:0000313" key="13">
    <source>
        <dbReference type="Proteomes" id="UP000027920"/>
    </source>
</evidence>
<dbReference type="RefSeq" id="XP_013254196.1">
    <property type="nucleotide sequence ID" value="XM_013398742.1"/>
</dbReference>
<comment type="similarity">
    <text evidence="2">Belongs to the REXO4 family.</text>
</comment>
<dbReference type="EMBL" id="AMGV01000022">
    <property type="protein sequence ID" value="KEF51606.1"/>
    <property type="molecule type" value="Genomic_DNA"/>
</dbReference>
<evidence type="ECO:0000256" key="2">
    <source>
        <dbReference type="ARBA" id="ARBA00010489"/>
    </source>
</evidence>
<evidence type="ECO:0000256" key="1">
    <source>
        <dbReference type="ARBA" id="ARBA00004123"/>
    </source>
</evidence>
<dbReference type="PANTHER" id="PTHR12801">
    <property type="entry name" value="RNA EXONUCLEASE REXO1 / RECO3 FAMILY MEMBER-RELATED"/>
    <property type="match status" value="1"/>
</dbReference>
<protein>
    <recommendedName>
        <fullName evidence="3">RNA exonuclease 4</fullName>
    </recommendedName>
</protein>